<dbReference type="Pfam" id="PF07506">
    <property type="entry name" value="RepB"/>
    <property type="match status" value="1"/>
</dbReference>
<proteinExistence type="inferred from homology"/>
<evidence type="ECO:0000313" key="9">
    <source>
        <dbReference type="Proteomes" id="UP000576087"/>
    </source>
</evidence>
<keyword evidence="8" id="KW-1185">Reference proteome</keyword>
<evidence type="ECO:0000313" key="6">
    <source>
        <dbReference type="EMBL" id="MBB4449522.1"/>
    </source>
</evidence>
<dbReference type="AlphaFoldDB" id="A0A7W6SD77"/>
<dbReference type="NCBIfam" id="TIGR03454">
    <property type="entry name" value="partition_RepB"/>
    <property type="match status" value="1"/>
</dbReference>
<dbReference type="EMBL" id="JACIHM010000016">
    <property type="protein sequence ID" value="MBB4449522.1"/>
    <property type="molecule type" value="Genomic_DNA"/>
</dbReference>
<dbReference type="RefSeq" id="WP_183830084.1">
    <property type="nucleotide sequence ID" value="NZ_JACIGW010000013.1"/>
</dbReference>
<evidence type="ECO:0000259" key="3">
    <source>
        <dbReference type="SMART" id="SM00470"/>
    </source>
</evidence>
<dbReference type="Gene3D" id="1.10.10.2830">
    <property type="match status" value="1"/>
</dbReference>
<dbReference type="SUPFAM" id="SSF109709">
    <property type="entry name" value="KorB DNA-binding domain-like"/>
    <property type="match status" value="1"/>
</dbReference>
<dbReference type="InterPro" id="IPR003115">
    <property type="entry name" value="ParB_N"/>
</dbReference>
<comment type="similarity">
    <text evidence="1">Belongs to the ParB family.</text>
</comment>
<dbReference type="SMART" id="SM00470">
    <property type="entry name" value="ParB"/>
    <property type="match status" value="1"/>
</dbReference>
<sequence>MARKNLIGISEELAPGTQPTSPSSSARPLEGFVPPPRAATPIGGITKSLSNITSTMERAQGLERQLAEGQTIIDLDPAILDSSFVSDRLAIDETGLSQLIEQIRENGQQVPILVRPHPEAKGRYQVAYGHRRLAAVRVLGLKVRAVVRDLTDDQLVVSQGQENNSRTNLSYIERALFASRLEERAFTRDVIMSALGVDKAALSKMLSAVKQVPLNLIEAIGPAREVGRRRWMEFAEKLDHAKAISILKLLASDEARAKSSEERFQLAADELFKKDLKTSTRQNDRLAEAWVPTDKSVSVTLTKTAKRATIAVEAKDGPEFAEFITSQLESLYEAFRNVGKKVTGD</sequence>
<dbReference type="GO" id="GO:0003677">
    <property type="term" value="F:DNA binding"/>
    <property type="evidence" value="ECO:0007669"/>
    <property type="project" value="InterPro"/>
</dbReference>
<evidence type="ECO:0000256" key="1">
    <source>
        <dbReference type="ARBA" id="ARBA00006295"/>
    </source>
</evidence>
<evidence type="ECO:0000256" key="2">
    <source>
        <dbReference type="SAM" id="MobiDB-lite"/>
    </source>
</evidence>
<gene>
    <name evidence="5" type="ORF">GGE31_005394</name>
    <name evidence="4" type="ORF">GGE33_005378</name>
    <name evidence="6" type="ORF">GGE35_005378</name>
</gene>
<dbReference type="EMBL" id="JACIGY010000015">
    <property type="protein sequence ID" value="MBB4414848.1"/>
    <property type="molecule type" value="Genomic_DNA"/>
</dbReference>
<dbReference type="InterPro" id="IPR037972">
    <property type="entry name" value="RepB_N"/>
</dbReference>
<dbReference type="InterPro" id="IPR050336">
    <property type="entry name" value="Chromosome_partition/occlusion"/>
</dbReference>
<feature type="compositionally biased region" description="Polar residues" evidence="2">
    <location>
        <begin position="17"/>
        <end position="26"/>
    </location>
</feature>
<reference evidence="7 8" key="1">
    <citation type="submission" date="2020-08" db="EMBL/GenBank/DDBJ databases">
        <title>Genomic Encyclopedia of Type Strains, Phase IV (KMG-V): Genome sequencing to study the core and pangenomes of soil and plant-associated prokaryotes.</title>
        <authorList>
            <person name="Whitman W."/>
        </authorList>
    </citation>
    <scope>NUCLEOTIDE SEQUENCE [LARGE SCALE GENOMIC DNA]</scope>
    <source>
        <strain evidence="5 8">SEMIA 444</strain>
        <strain evidence="4 7">SEMIA 448</strain>
        <strain evidence="6 9">SEMIA 452</strain>
    </source>
</reference>
<evidence type="ECO:0000313" key="4">
    <source>
        <dbReference type="EMBL" id="MBB4351596.1"/>
    </source>
</evidence>
<dbReference type="GO" id="GO:0005694">
    <property type="term" value="C:chromosome"/>
    <property type="evidence" value="ECO:0007669"/>
    <property type="project" value="TreeGrafter"/>
</dbReference>
<dbReference type="InterPro" id="IPR004437">
    <property type="entry name" value="ParB/RepB/Spo0J"/>
</dbReference>
<dbReference type="Gene3D" id="3.90.1530.30">
    <property type="match status" value="1"/>
</dbReference>
<dbReference type="EMBL" id="JACIGW010000013">
    <property type="protein sequence ID" value="MBB4351596.1"/>
    <property type="molecule type" value="Genomic_DNA"/>
</dbReference>
<dbReference type="GO" id="GO:0007059">
    <property type="term" value="P:chromosome segregation"/>
    <property type="evidence" value="ECO:0007669"/>
    <property type="project" value="TreeGrafter"/>
</dbReference>
<evidence type="ECO:0000313" key="7">
    <source>
        <dbReference type="Proteomes" id="UP000520770"/>
    </source>
</evidence>
<protein>
    <submittedName>
        <fullName evidence="4">ParB family chromosome partitioning protein</fullName>
    </submittedName>
</protein>
<feature type="region of interest" description="Disordered" evidence="2">
    <location>
        <begin position="1"/>
        <end position="44"/>
    </location>
</feature>
<evidence type="ECO:0000313" key="5">
    <source>
        <dbReference type="EMBL" id="MBB4414848.1"/>
    </source>
</evidence>
<dbReference type="InterPro" id="IPR011111">
    <property type="entry name" value="Plasmid_RepB"/>
</dbReference>
<dbReference type="PANTHER" id="PTHR33375:SF1">
    <property type="entry name" value="CHROMOSOME-PARTITIONING PROTEIN PARB-RELATED"/>
    <property type="match status" value="1"/>
</dbReference>
<dbReference type="NCBIfam" id="TIGR00180">
    <property type="entry name" value="parB_part"/>
    <property type="match status" value="1"/>
</dbReference>
<dbReference type="Proteomes" id="UP000520770">
    <property type="component" value="Unassembled WGS sequence"/>
</dbReference>
<dbReference type="CDD" id="cd16405">
    <property type="entry name" value="RepB_like_N"/>
    <property type="match status" value="1"/>
</dbReference>
<dbReference type="PANTHER" id="PTHR33375">
    <property type="entry name" value="CHROMOSOME-PARTITIONING PROTEIN PARB-RELATED"/>
    <property type="match status" value="1"/>
</dbReference>
<dbReference type="InterPro" id="IPR036086">
    <property type="entry name" value="ParB/Sulfiredoxin_sf"/>
</dbReference>
<dbReference type="InterPro" id="IPR017819">
    <property type="entry name" value="Plasmid_partition_RepB"/>
</dbReference>
<evidence type="ECO:0000313" key="8">
    <source>
        <dbReference type="Proteomes" id="UP000524535"/>
    </source>
</evidence>
<comment type="caution">
    <text evidence="4">The sequence shown here is derived from an EMBL/GenBank/DDBJ whole genome shotgun (WGS) entry which is preliminary data.</text>
</comment>
<feature type="domain" description="ParB-like N-terminal" evidence="3">
    <location>
        <begin position="73"/>
        <end position="164"/>
    </location>
</feature>
<dbReference type="Proteomes" id="UP000576087">
    <property type="component" value="Unassembled WGS sequence"/>
</dbReference>
<dbReference type="SUPFAM" id="SSF110849">
    <property type="entry name" value="ParB/Sulfiredoxin"/>
    <property type="match status" value="1"/>
</dbReference>
<accession>A0A7W6SD77</accession>
<dbReference type="Pfam" id="PF02195">
    <property type="entry name" value="ParB_N"/>
    <property type="match status" value="1"/>
</dbReference>
<dbReference type="Proteomes" id="UP000524535">
    <property type="component" value="Unassembled WGS sequence"/>
</dbReference>
<organism evidence="4 7">
    <name type="scientific">Aliirhizobium cellulosilyticum</name>
    <dbReference type="NCBI Taxonomy" id="393664"/>
    <lineage>
        <taxon>Bacteria</taxon>
        <taxon>Pseudomonadati</taxon>
        <taxon>Pseudomonadota</taxon>
        <taxon>Alphaproteobacteria</taxon>
        <taxon>Hyphomicrobiales</taxon>
        <taxon>Rhizobiaceae</taxon>
        <taxon>Aliirhizobium</taxon>
    </lineage>
</organism>
<name>A0A7W6SD77_9HYPH</name>